<accession>A0A9D2IKH2</accession>
<organism evidence="4 5">
    <name type="scientific">Candidatus Mediterraneibacter stercorigallinarum</name>
    <dbReference type="NCBI Taxonomy" id="2838686"/>
    <lineage>
        <taxon>Bacteria</taxon>
        <taxon>Bacillati</taxon>
        <taxon>Bacillota</taxon>
        <taxon>Clostridia</taxon>
        <taxon>Lachnospirales</taxon>
        <taxon>Lachnospiraceae</taxon>
        <taxon>Mediterraneibacter</taxon>
    </lineage>
</organism>
<dbReference type="Pfam" id="PF18998">
    <property type="entry name" value="Flg_new_2"/>
    <property type="match status" value="1"/>
</dbReference>
<evidence type="ECO:0000313" key="5">
    <source>
        <dbReference type="Proteomes" id="UP000824017"/>
    </source>
</evidence>
<dbReference type="InterPro" id="IPR044060">
    <property type="entry name" value="Bacterial_rp_domain"/>
</dbReference>
<evidence type="ECO:0000259" key="3">
    <source>
        <dbReference type="Pfam" id="PF18998"/>
    </source>
</evidence>
<dbReference type="SUPFAM" id="SSF49785">
    <property type="entry name" value="Galactose-binding domain-like"/>
    <property type="match status" value="1"/>
</dbReference>
<gene>
    <name evidence="4" type="ORF">H9817_06440</name>
</gene>
<comment type="caution">
    <text evidence="4">The sequence shown here is derived from an EMBL/GenBank/DDBJ whole genome shotgun (WGS) entry which is preliminary data.</text>
</comment>
<dbReference type="AlphaFoldDB" id="A0A9D2IKH2"/>
<feature type="domain" description="Bacterial repeat" evidence="3">
    <location>
        <begin position="222"/>
        <end position="291"/>
    </location>
</feature>
<protein>
    <submittedName>
        <fullName evidence="4">FIVAR domain-containing protein</fullName>
    </submittedName>
</protein>
<feature type="compositionally biased region" description="Basic and acidic residues" evidence="1">
    <location>
        <begin position="364"/>
        <end position="373"/>
    </location>
</feature>
<feature type="region of interest" description="Disordered" evidence="1">
    <location>
        <begin position="364"/>
        <end position="404"/>
    </location>
</feature>
<dbReference type="InterPro" id="IPR008979">
    <property type="entry name" value="Galactose-bd-like_sf"/>
</dbReference>
<keyword evidence="2" id="KW-0812">Transmembrane</keyword>
<dbReference type="CDD" id="cd02795">
    <property type="entry name" value="CBM6-CBM35-CBM36_like"/>
    <property type="match status" value="1"/>
</dbReference>
<feature type="non-terminal residue" evidence="4">
    <location>
        <position position="1"/>
    </location>
</feature>
<dbReference type="Gene3D" id="1.20.1270.90">
    <property type="entry name" value="AF1782-like"/>
    <property type="match status" value="2"/>
</dbReference>
<dbReference type="Pfam" id="PF07554">
    <property type="entry name" value="FIVAR"/>
    <property type="match status" value="2"/>
</dbReference>
<sequence>NGTPVTLEAEKMILQNTGTGEAWPLQVSEAAWASNGKFVNAMNAGDSVVLYYTAEKAGTYEATLSYRSGDTNNSMSWTEKDGKIAEGSLDSVEAEENATTTHTVKLTWKVETPGAGAVTFLAGAKNAPQLDKFDVVLVEEKTDVPEVNKEALAEAIAKAEEEAAKTDVYTAESIAALEEAIADAKEVYGDESAEQEQVDAQVADLEAAIEVLVKLPEPPQTYTITASAGEGGTITPSGEVTVNVGEAQTFTIKADEGWHIKEVIINGESVGAEETYTMEAAGTIEALFEKDAVEPEVPDKSALEAALKEAAEILAKTDKYTEESLKDYKAVVDEAQAVYDDPDATAEEIADAVQKLTDARDLLKEIDKEEPGTGDKPGTGTDKPDTGSDKPGTGSGNGADKAVQTGDNNSPILWIVVLAAACVAAGSVVIYRKKSK</sequence>
<name>A0A9D2IKH2_9FIRM</name>
<keyword evidence="2" id="KW-1133">Transmembrane helix</keyword>
<dbReference type="Gene3D" id="2.60.120.260">
    <property type="entry name" value="Galactose-binding domain-like"/>
    <property type="match status" value="1"/>
</dbReference>
<reference evidence="4" key="1">
    <citation type="journal article" date="2021" name="PeerJ">
        <title>Extensive microbial diversity within the chicken gut microbiome revealed by metagenomics and culture.</title>
        <authorList>
            <person name="Gilroy R."/>
            <person name="Ravi A."/>
            <person name="Getino M."/>
            <person name="Pursley I."/>
            <person name="Horton D.L."/>
            <person name="Alikhan N.F."/>
            <person name="Baker D."/>
            <person name="Gharbi K."/>
            <person name="Hall N."/>
            <person name="Watson M."/>
            <person name="Adriaenssens E.M."/>
            <person name="Foster-Nyarko E."/>
            <person name="Jarju S."/>
            <person name="Secka A."/>
            <person name="Antonio M."/>
            <person name="Oren A."/>
            <person name="Chaudhuri R.R."/>
            <person name="La Ragione R."/>
            <person name="Hildebrand F."/>
            <person name="Pallen M.J."/>
        </authorList>
    </citation>
    <scope>NUCLEOTIDE SEQUENCE</scope>
    <source>
        <strain evidence="4">ChiGjej1B1-13045</strain>
    </source>
</reference>
<dbReference type="EMBL" id="DXCD01000170">
    <property type="protein sequence ID" value="HIZ13547.1"/>
    <property type="molecule type" value="Genomic_DNA"/>
</dbReference>
<evidence type="ECO:0000256" key="1">
    <source>
        <dbReference type="SAM" id="MobiDB-lite"/>
    </source>
</evidence>
<reference evidence="4" key="2">
    <citation type="submission" date="2021-04" db="EMBL/GenBank/DDBJ databases">
        <authorList>
            <person name="Gilroy R."/>
        </authorList>
    </citation>
    <scope>NUCLEOTIDE SEQUENCE</scope>
    <source>
        <strain evidence="4">ChiGjej1B1-13045</strain>
    </source>
</reference>
<proteinExistence type="predicted"/>
<dbReference type="Proteomes" id="UP000824017">
    <property type="component" value="Unassembled WGS sequence"/>
</dbReference>
<feature type="transmembrane region" description="Helical" evidence="2">
    <location>
        <begin position="412"/>
        <end position="431"/>
    </location>
</feature>
<evidence type="ECO:0000256" key="2">
    <source>
        <dbReference type="SAM" id="Phobius"/>
    </source>
</evidence>
<keyword evidence="2" id="KW-0472">Membrane</keyword>
<evidence type="ECO:0000313" key="4">
    <source>
        <dbReference type="EMBL" id="HIZ13547.1"/>
    </source>
</evidence>